<protein>
    <submittedName>
        <fullName evidence="1">Uncharacterized protein</fullName>
    </submittedName>
</protein>
<dbReference type="AlphaFoldDB" id="A0A927FI52"/>
<dbReference type="Proteomes" id="UP000647424">
    <property type="component" value="Unassembled WGS sequence"/>
</dbReference>
<evidence type="ECO:0000313" key="1">
    <source>
        <dbReference type="EMBL" id="MBD8051840.1"/>
    </source>
</evidence>
<comment type="caution">
    <text evidence="1">The sequence shown here is derived from an EMBL/GenBank/DDBJ whole genome shotgun (WGS) entry which is preliminary data.</text>
</comment>
<name>A0A927FI52_9BURK</name>
<sequence length="103" mass="11335">MNSIARIVMGLFTGLLGLAFLAGLLAALGLYIVFATVRWLLTGRKPQVVMVWQQFSELRKGARWGGQRGFGAGSEVPRQDDIVDVEVREVVDDAPRLPPRQQG</sequence>
<dbReference type="RefSeq" id="WP_191820331.1">
    <property type="nucleotide sequence ID" value="NZ_JACYFT010000004.1"/>
</dbReference>
<dbReference type="EMBL" id="JACYFT010000004">
    <property type="protein sequence ID" value="MBD8051840.1"/>
    <property type="molecule type" value="Genomic_DNA"/>
</dbReference>
<reference evidence="1" key="1">
    <citation type="submission" date="2020-09" db="EMBL/GenBank/DDBJ databases">
        <title>Genome seq and assembly of Limnohabitants sp.</title>
        <authorList>
            <person name="Chhetri G."/>
        </authorList>
    </citation>
    <scope>NUCLEOTIDE SEQUENCE</scope>
    <source>
        <strain evidence="1">JUR4</strain>
    </source>
</reference>
<proteinExistence type="predicted"/>
<gene>
    <name evidence="1" type="ORF">IC609_14945</name>
</gene>
<accession>A0A927FI52</accession>
<evidence type="ECO:0000313" key="2">
    <source>
        <dbReference type="Proteomes" id="UP000647424"/>
    </source>
</evidence>
<organism evidence="1 2">
    <name type="scientific">Limnohabitans radicicola</name>
    <dbReference type="NCBI Taxonomy" id="2771427"/>
    <lineage>
        <taxon>Bacteria</taxon>
        <taxon>Pseudomonadati</taxon>
        <taxon>Pseudomonadota</taxon>
        <taxon>Betaproteobacteria</taxon>
        <taxon>Burkholderiales</taxon>
        <taxon>Comamonadaceae</taxon>
        <taxon>Limnohabitans</taxon>
    </lineage>
</organism>
<keyword evidence="2" id="KW-1185">Reference proteome</keyword>